<dbReference type="AlphaFoldDB" id="A0AAC8UVI5"/>
<gene>
    <name evidence="1" type="ORF">ABN16_05455</name>
</gene>
<evidence type="ECO:0000313" key="1">
    <source>
        <dbReference type="EMBL" id="AKP64494.1"/>
    </source>
</evidence>
<proteinExistence type="predicted"/>
<protein>
    <submittedName>
        <fullName evidence="1">Uncharacterized protein</fullName>
    </submittedName>
</protein>
<dbReference type="KEGG" id="lko:ABN16_05455"/>
<name>A0AAC8UVI5_9LACO</name>
<keyword evidence="2" id="KW-1185">Reference proteome</keyword>
<dbReference type="EMBL" id="CP012033">
    <property type="protein sequence ID" value="AKP64494.1"/>
    <property type="molecule type" value="Genomic_DNA"/>
</dbReference>
<reference evidence="1 2" key="1">
    <citation type="submission" date="2015-07" db="EMBL/GenBank/DDBJ databases">
        <title>Lactobacillus korensis/26-25/ whole genome sequencing.</title>
        <authorList>
            <person name="Kim M.K."/>
            <person name="Im W.-T."/>
            <person name="Srinivasan S."/>
            <person name="Lee J.-J."/>
        </authorList>
    </citation>
    <scope>NUCLEOTIDE SEQUENCE [LARGE SCALE GENOMIC DNA]</scope>
    <source>
        <strain evidence="1 2">26-25</strain>
    </source>
</reference>
<dbReference type="RefSeq" id="WP_048733619.1">
    <property type="nucleotide sequence ID" value="NZ_CP012033.1"/>
</dbReference>
<evidence type="ECO:0000313" key="2">
    <source>
        <dbReference type="Proteomes" id="UP000036000"/>
    </source>
</evidence>
<sequence length="186" mass="21707">MTSNRQVIRGNDNIQQNGDNNHVTNYFGYNSGDLTESEIYELLKIFVTSDIPGNVDFANTNPAKFKEKLLYNNVTKYKFIFDEYFEEQFTILKISEDFPDSEPIMRKLRTLFYDEAKFYNHELVVGDGDKQLDEIYEKISRSITHDPRFIDSSIKELKMDAFVYGLMSYGILKCKILKNPNEESGD</sequence>
<accession>A0AAC8UVI5</accession>
<dbReference type="Proteomes" id="UP000036000">
    <property type="component" value="Chromosome"/>
</dbReference>
<organism evidence="1 2">
    <name type="scientific">Levilactobacillus koreensis</name>
    <dbReference type="NCBI Taxonomy" id="637971"/>
    <lineage>
        <taxon>Bacteria</taxon>
        <taxon>Bacillati</taxon>
        <taxon>Bacillota</taxon>
        <taxon>Bacilli</taxon>
        <taxon>Lactobacillales</taxon>
        <taxon>Lactobacillaceae</taxon>
        <taxon>Levilactobacillus</taxon>
    </lineage>
</organism>